<protein>
    <submittedName>
        <fullName evidence="1">Uncharacterized protein</fullName>
    </submittedName>
</protein>
<evidence type="ECO:0000313" key="1">
    <source>
        <dbReference type="EMBL" id="EEV18376.1"/>
    </source>
</evidence>
<gene>
    <name evidence="1" type="ORF">CAMGR0001_0707</name>
</gene>
<keyword evidence="2" id="KW-1185">Reference proteome</keyword>
<proteinExistence type="predicted"/>
<accession>C8PFR4</accession>
<dbReference type="EMBL" id="ACYG01000017">
    <property type="protein sequence ID" value="EEV18376.1"/>
    <property type="molecule type" value="Genomic_DNA"/>
</dbReference>
<evidence type="ECO:0000313" key="2">
    <source>
        <dbReference type="Proteomes" id="UP000005709"/>
    </source>
</evidence>
<name>C8PFR4_9BACT</name>
<dbReference type="AlphaFoldDB" id="C8PFR4"/>
<dbReference type="Proteomes" id="UP000005709">
    <property type="component" value="Unassembled WGS sequence"/>
</dbReference>
<organism evidence="1 2">
    <name type="scientific">Campylobacter gracilis RM3268</name>
    <dbReference type="NCBI Taxonomy" id="553220"/>
    <lineage>
        <taxon>Bacteria</taxon>
        <taxon>Pseudomonadati</taxon>
        <taxon>Campylobacterota</taxon>
        <taxon>Epsilonproteobacteria</taxon>
        <taxon>Campylobacterales</taxon>
        <taxon>Campylobacteraceae</taxon>
        <taxon>Campylobacter</taxon>
    </lineage>
</organism>
<comment type="caution">
    <text evidence="1">The sequence shown here is derived from an EMBL/GenBank/DDBJ whole genome shotgun (WGS) entry which is preliminary data.</text>
</comment>
<sequence>MAAFSLKGEGALLARRSPSPLKSPNPWHAQGASLAARVKFFLLRLAPHKILEFQIELLRFKFLKS</sequence>
<reference evidence="1 2" key="1">
    <citation type="submission" date="2009-07" db="EMBL/GenBank/DDBJ databases">
        <authorList>
            <person name="Madupu R."/>
            <person name="Sebastian Y."/>
            <person name="Durkin A.S."/>
            <person name="Torralba M."/>
            <person name="Methe B."/>
            <person name="Sutton G.G."/>
            <person name="Strausberg R.L."/>
            <person name="Nelson K.E."/>
        </authorList>
    </citation>
    <scope>NUCLEOTIDE SEQUENCE [LARGE SCALE GENOMIC DNA]</scope>
    <source>
        <strain evidence="1 2">RM3268</strain>
    </source>
</reference>